<evidence type="ECO:0000256" key="4">
    <source>
        <dbReference type="ARBA" id="ARBA00022679"/>
    </source>
</evidence>
<dbReference type="AlphaFoldDB" id="A0A6I9SIE9"/>
<dbReference type="FunFam" id="3.40.50.300:FF:000522">
    <property type="entry name" value="Gluconokinase"/>
    <property type="match status" value="1"/>
</dbReference>
<comment type="similarity">
    <text evidence="2 9">Belongs to the gluconokinase GntK/GntV family.</text>
</comment>
<evidence type="ECO:0000256" key="9">
    <source>
        <dbReference type="RuleBase" id="RU363066"/>
    </source>
</evidence>
<dbReference type="GO" id="GO:0005975">
    <property type="term" value="P:carbohydrate metabolic process"/>
    <property type="evidence" value="ECO:0007669"/>
    <property type="project" value="InterPro"/>
</dbReference>
<organism evidence="10 11">
    <name type="scientific">Elaeis guineensis var. tenera</name>
    <name type="common">Oil palm</name>
    <dbReference type="NCBI Taxonomy" id="51953"/>
    <lineage>
        <taxon>Eukaryota</taxon>
        <taxon>Viridiplantae</taxon>
        <taxon>Streptophyta</taxon>
        <taxon>Embryophyta</taxon>
        <taxon>Tracheophyta</taxon>
        <taxon>Spermatophyta</taxon>
        <taxon>Magnoliopsida</taxon>
        <taxon>Liliopsida</taxon>
        <taxon>Arecaceae</taxon>
        <taxon>Arecoideae</taxon>
        <taxon>Cocoseae</taxon>
        <taxon>Elaeidinae</taxon>
        <taxon>Elaeis</taxon>
    </lineage>
</organism>
<dbReference type="KEGG" id="egu:105061334"/>
<accession>A0A6I9SIE9</accession>
<dbReference type="RefSeq" id="XP_010943649.1">
    <property type="nucleotide sequence ID" value="XM_010945347.3"/>
</dbReference>
<comment type="catalytic activity">
    <reaction evidence="8 9">
        <text>D-gluconate + ATP = 6-phospho-D-gluconate + ADP + H(+)</text>
        <dbReference type="Rhea" id="RHEA:19433"/>
        <dbReference type="ChEBI" id="CHEBI:15378"/>
        <dbReference type="ChEBI" id="CHEBI:18391"/>
        <dbReference type="ChEBI" id="CHEBI:30616"/>
        <dbReference type="ChEBI" id="CHEBI:58759"/>
        <dbReference type="ChEBI" id="CHEBI:456216"/>
        <dbReference type="EC" id="2.7.1.12"/>
    </reaction>
</comment>
<dbReference type="NCBIfam" id="TIGR01313">
    <property type="entry name" value="therm_gnt_kin"/>
    <property type="match status" value="1"/>
</dbReference>
<dbReference type="GO" id="GO:0005524">
    <property type="term" value="F:ATP binding"/>
    <property type="evidence" value="ECO:0007669"/>
    <property type="project" value="UniProtKB-KW"/>
</dbReference>
<dbReference type="InterPro" id="IPR027417">
    <property type="entry name" value="P-loop_NTPase"/>
</dbReference>
<dbReference type="CDD" id="cd02021">
    <property type="entry name" value="GntK"/>
    <property type="match status" value="1"/>
</dbReference>
<dbReference type="InterPro" id="IPR006001">
    <property type="entry name" value="Therm_gnt_kin"/>
</dbReference>
<evidence type="ECO:0000256" key="5">
    <source>
        <dbReference type="ARBA" id="ARBA00022741"/>
    </source>
</evidence>
<dbReference type="FunCoup" id="A0A6I9SIE9">
    <property type="interactions" value="741"/>
</dbReference>
<dbReference type="Pfam" id="PF13671">
    <property type="entry name" value="AAA_33"/>
    <property type="match status" value="1"/>
</dbReference>
<keyword evidence="7 9" id="KW-0067">ATP-binding</keyword>
<dbReference type="UniPathway" id="UPA00792"/>
<keyword evidence="10" id="KW-1185">Reference proteome</keyword>
<evidence type="ECO:0000256" key="2">
    <source>
        <dbReference type="ARBA" id="ARBA00008420"/>
    </source>
</evidence>
<dbReference type="Proteomes" id="UP000504607">
    <property type="component" value="Unplaced"/>
</dbReference>
<evidence type="ECO:0000256" key="8">
    <source>
        <dbReference type="ARBA" id="ARBA00048090"/>
    </source>
</evidence>
<sequence length="253" mass="28120">MAAVPPCVLKPARQNAIRLSQLLPPDASVSPLLSISRYAWFYVQRKLYSELSIFPLRDCWLSSLAASMASNPKDRGLAIVIMGVSGSGKSTVAQMLAKSLSCRFVEADDFHSQKNKEKMRNGDPLSDTDRFPWLEALRDAIRKNINDGEIVTLACSALQKKYRDILRSADQDYKPGNYPNCRVKFVCLEAPVEVLADRMKRRSEAGKHFMPVSLLQSQLDLLQIDEAEGIAKADATTSLEAIVNAVFVLLRTT</sequence>
<dbReference type="GeneID" id="105061334"/>
<dbReference type="GO" id="GO:0005737">
    <property type="term" value="C:cytoplasm"/>
    <property type="evidence" value="ECO:0007669"/>
    <property type="project" value="TreeGrafter"/>
</dbReference>
<dbReference type="OrthoDB" id="275177at2759"/>
<reference evidence="11" key="1">
    <citation type="submission" date="2025-08" db="UniProtKB">
        <authorList>
            <consortium name="RefSeq"/>
        </authorList>
    </citation>
    <scope>IDENTIFICATION</scope>
</reference>
<protein>
    <recommendedName>
        <fullName evidence="3 9">Gluconokinase</fullName>
        <ecNumber evidence="3 9">2.7.1.12</ecNumber>
    </recommendedName>
</protein>
<comment type="pathway">
    <text evidence="1 9">Carbohydrate acid metabolism; D-gluconate degradation.</text>
</comment>
<keyword evidence="5 9" id="KW-0547">Nucleotide-binding</keyword>
<dbReference type="InParanoid" id="A0A6I9SIE9"/>
<keyword evidence="6 9" id="KW-0418">Kinase</keyword>
<name>A0A6I9SIE9_ELAGV</name>
<evidence type="ECO:0000256" key="1">
    <source>
        <dbReference type="ARBA" id="ARBA00004875"/>
    </source>
</evidence>
<evidence type="ECO:0000256" key="7">
    <source>
        <dbReference type="ARBA" id="ARBA00022840"/>
    </source>
</evidence>
<gene>
    <name evidence="11" type="primary">LOC105061334</name>
</gene>
<evidence type="ECO:0000256" key="3">
    <source>
        <dbReference type="ARBA" id="ARBA00012054"/>
    </source>
</evidence>
<dbReference type="PANTHER" id="PTHR43442:SF3">
    <property type="entry name" value="GLUCONOKINASE-RELATED"/>
    <property type="match status" value="1"/>
</dbReference>
<evidence type="ECO:0000313" key="11">
    <source>
        <dbReference type="RefSeq" id="XP_010943649.1"/>
    </source>
</evidence>
<dbReference type="EC" id="2.7.1.12" evidence="3 9"/>
<keyword evidence="4 9" id="KW-0808">Transferase</keyword>
<dbReference type="Gene3D" id="3.40.50.300">
    <property type="entry name" value="P-loop containing nucleotide triphosphate hydrolases"/>
    <property type="match status" value="1"/>
</dbReference>
<dbReference type="PANTHER" id="PTHR43442">
    <property type="entry name" value="GLUCONOKINASE-RELATED"/>
    <property type="match status" value="1"/>
</dbReference>
<dbReference type="GO" id="GO:0046316">
    <property type="term" value="F:gluconokinase activity"/>
    <property type="evidence" value="ECO:0007669"/>
    <property type="project" value="UniProtKB-EC"/>
</dbReference>
<proteinExistence type="inferred from homology"/>
<evidence type="ECO:0000256" key="6">
    <source>
        <dbReference type="ARBA" id="ARBA00022777"/>
    </source>
</evidence>
<evidence type="ECO:0000313" key="10">
    <source>
        <dbReference type="Proteomes" id="UP000504607"/>
    </source>
</evidence>
<dbReference type="SUPFAM" id="SSF52540">
    <property type="entry name" value="P-loop containing nucleoside triphosphate hydrolases"/>
    <property type="match status" value="1"/>
</dbReference>